<sequence length="187" mass="19575">MTFSLSRPALGVFCGSAVGADPAHAELARALGRAAAEAGVPIVYGGGKVGLMGVLAEAALAAGGVVAGVIPRALMELEVAAGNLSHLEVVETMHDRKRRLYEMSDVFCVLPGGFGTLDETVEILTWRHLGWHDKPIRLLDPDGHWRKLEELFAHLVGSGFARPASLQGIATVRTPAEVLAALPAPVG</sequence>
<dbReference type="STRING" id="83401.SAMN05421742_102313"/>
<dbReference type="Gene3D" id="3.40.50.450">
    <property type="match status" value="1"/>
</dbReference>
<dbReference type="RefSeq" id="WP_092616135.1">
    <property type="nucleotide sequence ID" value="NZ_FNCV01000002.1"/>
</dbReference>
<accession>A0A1G7WTE1</accession>
<dbReference type="Proteomes" id="UP000217076">
    <property type="component" value="Unassembled WGS sequence"/>
</dbReference>
<dbReference type="PANTHER" id="PTHR31223:SF70">
    <property type="entry name" value="LOG FAMILY PROTEIN YJL055W"/>
    <property type="match status" value="1"/>
</dbReference>
<name>A0A1G7WTE1_9PROT</name>
<keyword evidence="5" id="KW-1185">Reference proteome</keyword>
<dbReference type="Pfam" id="PF03641">
    <property type="entry name" value="Lysine_decarbox"/>
    <property type="match status" value="1"/>
</dbReference>
<protein>
    <recommendedName>
        <fullName evidence="3">Cytokinin riboside 5'-monophosphate phosphoribohydrolase</fullName>
        <ecNumber evidence="3">3.2.2.n1</ecNumber>
    </recommendedName>
</protein>
<dbReference type="PANTHER" id="PTHR31223">
    <property type="entry name" value="LOG FAMILY PROTEIN YJL055W"/>
    <property type="match status" value="1"/>
</dbReference>
<dbReference type="InterPro" id="IPR005269">
    <property type="entry name" value="LOG"/>
</dbReference>
<evidence type="ECO:0000256" key="3">
    <source>
        <dbReference type="RuleBase" id="RU363015"/>
    </source>
</evidence>
<organism evidence="4 5">
    <name type="scientific">Roseospirillum parvum</name>
    <dbReference type="NCBI Taxonomy" id="83401"/>
    <lineage>
        <taxon>Bacteria</taxon>
        <taxon>Pseudomonadati</taxon>
        <taxon>Pseudomonadota</taxon>
        <taxon>Alphaproteobacteria</taxon>
        <taxon>Rhodospirillales</taxon>
        <taxon>Rhodospirillaceae</taxon>
        <taxon>Roseospirillum</taxon>
    </lineage>
</organism>
<evidence type="ECO:0000256" key="1">
    <source>
        <dbReference type="ARBA" id="ARBA00000274"/>
    </source>
</evidence>
<comment type="similarity">
    <text evidence="2 3">Belongs to the LOG family.</text>
</comment>
<dbReference type="AlphaFoldDB" id="A0A1G7WTE1"/>
<keyword evidence="3" id="KW-0203">Cytokinin biosynthesis</keyword>
<keyword evidence="3" id="KW-0378">Hydrolase</keyword>
<gene>
    <name evidence="4" type="ORF">SAMN05421742_102313</name>
</gene>
<dbReference type="EMBL" id="FNCV01000002">
    <property type="protein sequence ID" value="SDG75179.1"/>
    <property type="molecule type" value="Genomic_DNA"/>
</dbReference>
<dbReference type="GO" id="GO:0009691">
    <property type="term" value="P:cytokinin biosynthetic process"/>
    <property type="evidence" value="ECO:0007669"/>
    <property type="project" value="UniProtKB-UniRule"/>
</dbReference>
<dbReference type="GO" id="GO:0008714">
    <property type="term" value="F:AMP nucleosidase activity"/>
    <property type="evidence" value="ECO:0007669"/>
    <property type="project" value="UniProtKB-EC"/>
</dbReference>
<evidence type="ECO:0000256" key="2">
    <source>
        <dbReference type="ARBA" id="ARBA00006763"/>
    </source>
</evidence>
<dbReference type="NCBIfam" id="TIGR00730">
    <property type="entry name" value="Rossman fold protein, TIGR00730 family"/>
    <property type="match status" value="1"/>
</dbReference>
<dbReference type="SUPFAM" id="SSF102405">
    <property type="entry name" value="MCP/YpsA-like"/>
    <property type="match status" value="1"/>
</dbReference>
<dbReference type="OrthoDB" id="9801098at2"/>
<dbReference type="GO" id="GO:0005829">
    <property type="term" value="C:cytosol"/>
    <property type="evidence" value="ECO:0007669"/>
    <property type="project" value="TreeGrafter"/>
</dbReference>
<reference evidence="5" key="1">
    <citation type="submission" date="2016-10" db="EMBL/GenBank/DDBJ databases">
        <authorList>
            <person name="Varghese N."/>
            <person name="Submissions S."/>
        </authorList>
    </citation>
    <scope>NUCLEOTIDE SEQUENCE [LARGE SCALE GENOMIC DNA]</scope>
    <source>
        <strain evidence="5">930I</strain>
    </source>
</reference>
<dbReference type="EC" id="3.2.2.n1" evidence="3"/>
<dbReference type="InterPro" id="IPR031100">
    <property type="entry name" value="LOG_fam"/>
</dbReference>
<evidence type="ECO:0000313" key="5">
    <source>
        <dbReference type="Proteomes" id="UP000217076"/>
    </source>
</evidence>
<evidence type="ECO:0000313" key="4">
    <source>
        <dbReference type="EMBL" id="SDG75179.1"/>
    </source>
</evidence>
<proteinExistence type="inferred from homology"/>
<comment type="catalytic activity">
    <reaction evidence="1">
        <text>AMP + H2O = D-ribose 5-phosphate + adenine</text>
        <dbReference type="Rhea" id="RHEA:20129"/>
        <dbReference type="ChEBI" id="CHEBI:15377"/>
        <dbReference type="ChEBI" id="CHEBI:16708"/>
        <dbReference type="ChEBI" id="CHEBI:78346"/>
        <dbReference type="ChEBI" id="CHEBI:456215"/>
        <dbReference type="EC" id="3.2.2.4"/>
    </reaction>
</comment>